<dbReference type="InterPro" id="IPR038019">
    <property type="entry name" value="PRib_AMP_CycHydrolase_sf"/>
</dbReference>
<dbReference type="EMBL" id="CAFBPS010000102">
    <property type="protein sequence ID" value="CAB5033464.1"/>
    <property type="molecule type" value="Genomic_DNA"/>
</dbReference>
<dbReference type="HAMAP" id="MF_01021">
    <property type="entry name" value="HisI"/>
    <property type="match status" value="1"/>
</dbReference>
<comment type="catalytic activity">
    <reaction evidence="1">
        <text>1-(5-phospho-beta-D-ribosyl)-5'-AMP + H2O = 1-(5-phospho-beta-D-ribosyl)-5-[(5-phospho-beta-D-ribosylamino)methylideneamino]imidazole-4-carboxamide</text>
        <dbReference type="Rhea" id="RHEA:20049"/>
        <dbReference type="ChEBI" id="CHEBI:15377"/>
        <dbReference type="ChEBI" id="CHEBI:58435"/>
        <dbReference type="ChEBI" id="CHEBI:59457"/>
        <dbReference type="EC" id="3.5.4.19"/>
    </reaction>
</comment>
<accession>A0A6J7RX22</accession>
<sequence length="130" mass="14268">MATPASISDKVVDMNLIVPTSEQLAAVKYNSDGLVPVIAQDIANGDVLMMAWMNAESLSMTFAEGRMVYWSRSRSELWRKGDTSGDRQFVREAYYDCDADTLLFKVEQEGAGACHTGARTCFFSSFGTSA</sequence>
<dbReference type="GO" id="GO:0004636">
    <property type="term" value="F:phosphoribosyl-ATP diphosphatase activity"/>
    <property type="evidence" value="ECO:0007669"/>
    <property type="project" value="UniProtKB-ARBA"/>
</dbReference>
<reference evidence="10" key="1">
    <citation type="submission" date="2020-05" db="EMBL/GenBank/DDBJ databases">
        <authorList>
            <person name="Chiriac C."/>
            <person name="Salcher M."/>
            <person name="Ghai R."/>
            <person name="Kavagutti S V."/>
        </authorList>
    </citation>
    <scope>NUCLEOTIDE SEQUENCE</scope>
</reference>
<proteinExistence type="inferred from homology"/>
<dbReference type="GO" id="GO:0004635">
    <property type="term" value="F:phosphoribosyl-AMP cyclohydrolase activity"/>
    <property type="evidence" value="ECO:0007669"/>
    <property type="project" value="UniProtKB-EC"/>
</dbReference>
<dbReference type="PANTHER" id="PTHR42945">
    <property type="entry name" value="HISTIDINE BIOSYNTHESIS BIFUNCTIONAL PROTEIN"/>
    <property type="match status" value="1"/>
</dbReference>
<feature type="domain" description="Phosphoribosyl-AMP cyclohydrolase" evidence="9">
    <location>
        <begin position="49"/>
        <end position="123"/>
    </location>
</feature>
<evidence type="ECO:0000256" key="6">
    <source>
        <dbReference type="ARBA" id="ARBA00022605"/>
    </source>
</evidence>
<dbReference type="EC" id="3.5.4.19" evidence="3"/>
<dbReference type="SUPFAM" id="SSF141734">
    <property type="entry name" value="HisI-like"/>
    <property type="match status" value="1"/>
</dbReference>
<evidence type="ECO:0000256" key="2">
    <source>
        <dbReference type="ARBA" id="ARBA00005169"/>
    </source>
</evidence>
<evidence type="ECO:0000256" key="5">
    <source>
        <dbReference type="ARBA" id="ARBA00022490"/>
    </source>
</evidence>
<evidence type="ECO:0000256" key="3">
    <source>
        <dbReference type="ARBA" id="ARBA00012721"/>
    </source>
</evidence>
<dbReference type="Gene3D" id="3.10.20.810">
    <property type="entry name" value="Phosphoribosyl-AMP cyclohydrolase"/>
    <property type="match status" value="1"/>
</dbReference>
<dbReference type="PANTHER" id="PTHR42945:SF1">
    <property type="entry name" value="HISTIDINE BIOSYNTHESIS BIFUNCTIONAL PROTEIN HIS7"/>
    <property type="match status" value="1"/>
</dbReference>
<dbReference type="AlphaFoldDB" id="A0A6J7RX22"/>
<evidence type="ECO:0000256" key="8">
    <source>
        <dbReference type="ARBA" id="ARBA00023102"/>
    </source>
</evidence>
<dbReference type="InterPro" id="IPR002496">
    <property type="entry name" value="PRib_AMP_CycHydrolase_dom"/>
</dbReference>
<evidence type="ECO:0000256" key="7">
    <source>
        <dbReference type="ARBA" id="ARBA00022801"/>
    </source>
</evidence>
<dbReference type="FunFam" id="3.10.20.810:FF:000001">
    <property type="entry name" value="Histidine biosynthesis bifunctional protein HisIE"/>
    <property type="match status" value="1"/>
</dbReference>
<keyword evidence="5" id="KW-0963">Cytoplasm</keyword>
<dbReference type="Pfam" id="PF01502">
    <property type="entry name" value="PRA-CH"/>
    <property type="match status" value="1"/>
</dbReference>
<keyword evidence="8" id="KW-0368">Histidine biosynthesis</keyword>
<organism evidence="10">
    <name type="scientific">freshwater metagenome</name>
    <dbReference type="NCBI Taxonomy" id="449393"/>
    <lineage>
        <taxon>unclassified sequences</taxon>
        <taxon>metagenomes</taxon>
        <taxon>ecological metagenomes</taxon>
    </lineage>
</organism>
<evidence type="ECO:0000256" key="1">
    <source>
        <dbReference type="ARBA" id="ARBA00000024"/>
    </source>
</evidence>
<dbReference type="NCBIfam" id="NF000768">
    <property type="entry name" value="PRK00051.1"/>
    <property type="match status" value="1"/>
</dbReference>
<evidence type="ECO:0000313" key="10">
    <source>
        <dbReference type="EMBL" id="CAB5033464.1"/>
    </source>
</evidence>
<dbReference type="GO" id="GO:0000105">
    <property type="term" value="P:L-histidine biosynthetic process"/>
    <property type="evidence" value="ECO:0007669"/>
    <property type="project" value="UniProtKB-UniPathway"/>
</dbReference>
<evidence type="ECO:0000256" key="4">
    <source>
        <dbReference type="ARBA" id="ARBA00017720"/>
    </source>
</evidence>
<protein>
    <recommendedName>
        <fullName evidence="4">Histidine biosynthesis bifunctional protein HisIE</fullName>
        <ecNumber evidence="3">3.5.4.19</ecNumber>
    </recommendedName>
</protein>
<comment type="pathway">
    <text evidence="2">Amino-acid biosynthesis; L-histidine biosynthesis; L-histidine from 5-phospho-alpha-D-ribose 1-diphosphate: step 3/9.</text>
</comment>
<keyword evidence="7" id="KW-0378">Hydrolase</keyword>
<dbReference type="UniPathway" id="UPA00031">
    <property type="reaction ID" value="UER00008"/>
</dbReference>
<dbReference type="InterPro" id="IPR026660">
    <property type="entry name" value="PRA-CH"/>
</dbReference>
<keyword evidence="6" id="KW-0028">Amino-acid biosynthesis</keyword>
<gene>
    <name evidence="10" type="ORF">UFOPK4134_01245</name>
</gene>
<evidence type="ECO:0000259" key="9">
    <source>
        <dbReference type="Pfam" id="PF01502"/>
    </source>
</evidence>
<name>A0A6J7RX22_9ZZZZ</name>